<dbReference type="InterPro" id="IPR036097">
    <property type="entry name" value="HisK_dim/P_sf"/>
</dbReference>
<dbReference type="AlphaFoldDB" id="A0A1G7AVC0"/>
<evidence type="ECO:0000256" key="4">
    <source>
        <dbReference type="ARBA" id="ARBA00022553"/>
    </source>
</evidence>
<keyword evidence="12" id="KW-0175">Coiled coil</keyword>
<dbReference type="RefSeq" id="WP_139167604.1">
    <property type="nucleotide sequence ID" value="NZ_FNAK01000005.1"/>
</dbReference>
<evidence type="ECO:0000256" key="13">
    <source>
        <dbReference type="SAM" id="Phobius"/>
    </source>
</evidence>
<comment type="catalytic activity">
    <reaction evidence="1">
        <text>ATP + protein L-histidine = ADP + protein N-phospho-L-histidine.</text>
        <dbReference type="EC" id="2.7.13.3"/>
    </reaction>
</comment>
<evidence type="ECO:0000256" key="1">
    <source>
        <dbReference type="ARBA" id="ARBA00000085"/>
    </source>
</evidence>
<dbReference type="Pfam" id="PF00512">
    <property type="entry name" value="HisKA"/>
    <property type="match status" value="1"/>
</dbReference>
<keyword evidence="13" id="KW-1133">Transmembrane helix</keyword>
<dbReference type="FunFam" id="1.10.287.130:FF:000038">
    <property type="entry name" value="Sensory transduction histidine kinase"/>
    <property type="match status" value="1"/>
</dbReference>
<accession>A0A1G7AVC0</accession>
<dbReference type="GO" id="GO:0005524">
    <property type="term" value="F:ATP binding"/>
    <property type="evidence" value="ECO:0007669"/>
    <property type="project" value="UniProtKB-KW"/>
</dbReference>
<dbReference type="PRINTS" id="PR00344">
    <property type="entry name" value="BCTRLSENSOR"/>
</dbReference>
<dbReference type="InterPro" id="IPR003661">
    <property type="entry name" value="HisK_dim/P_dom"/>
</dbReference>
<keyword evidence="5" id="KW-0808">Transferase</keyword>
<name>A0A1G7AVC0_9PROT</name>
<sequence>MARDSDIDFRQWVLLLFVVLLGGGLTWSATSESVRSAQAEARASFNAAADLYADRVKGALSHGLDAASDLYSYYEATEEIDHVTFQRLISSYSSLNEHRKMVGVAVAATPDTVGALEAYAKEHYPGEFSLRGAGDVVGSSESGRPGSGAQRAFYMLYVWALNEDRAERWRGVDIGAYTPLNAFLEETLEKGQPAAIPMPPLETEDRSCVLLATPFVSQVGVDGVIIQILDMPKLLDEVASSQRFSRLNARFSSSWRGGAMVQDMMIIDGTFSPETFPPPAAKPWIASYEVAIGGQMWQVQPWAPYEAYRIDYGAAVITASVCLIMTGLVVFIVWSQSQRAKRVVDIVNRRTRALKEAHDELEDHYRMLQNLNKDVEEARKSAETANRAKSEFLATMSHELRTPLNAILGFSQILQEQALGPLGDKRYAEYAKDINASGSHLLAIINDILDLAKLEAGKIQIEQKRLSSRLLVDRVIALLVQQASNKGIELKAEFAMNMPDHILGDELRLRQILINLGSNAIKFTNQGTVVFRLHPRPFATGQAGWILEVEDTGIGIPEEKQATLFDRFTQVDAALSRRHGGVGLGLAICRELVDHMEGAISVRSIPNVGTTIRVHLPLMEADPETDDDGMI</sequence>
<dbReference type="PANTHER" id="PTHR43047">
    <property type="entry name" value="TWO-COMPONENT HISTIDINE PROTEIN KINASE"/>
    <property type="match status" value="1"/>
</dbReference>
<keyword evidence="6" id="KW-0547">Nucleotide-binding</keyword>
<evidence type="ECO:0000256" key="6">
    <source>
        <dbReference type="ARBA" id="ARBA00022741"/>
    </source>
</evidence>
<keyword evidence="8" id="KW-0067">ATP-binding</keyword>
<protein>
    <recommendedName>
        <fullName evidence="3">histidine kinase</fullName>
        <ecNumber evidence="3">2.7.13.3</ecNumber>
    </recommendedName>
</protein>
<keyword evidence="7 15" id="KW-0418">Kinase</keyword>
<dbReference type="InterPro" id="IPR004358">
    <property type="entry name" value="Sig_transdc_His_kin-like_C"/>
</dbReference>
<dbReference type="SMART" id="SM00387">
    <property type="entry name" value="HATPase_c"/>
    <property type="match status" value="1"/>
</dbReference>
<dbReference type="InterPro" id="IPR036890">
    <property type="entry name" value="HATPase_C_sf"/>
</dbReference>
<keyword evidence="13" id="KW-0812">Transmembrane</keyword>
<dbReference type="EC" id="2.7.13.3" evidence="3"/>
<dbReference type="Gene3D" id="3.30.565.10">
    <property type="entry name" value="Histidine kinase-like ATPase, C-terminal domain"/>
    <property type="match status" value="1"/>
</dbReference>
<dbReference type="SUPFAM" id="SSF47384">
    <property type="entry name" value="Homodimeric domain of signal transducing histidine kinase"/>
    <property type="match status" value="1"/>
</dbReference>
<evidence type="ECO:0000256" key="11">
    <source>
        <dbReference type="ARBA" id="ARBA00023306"/>
    </source>
</evidence>
<dbReference type="GO" id="GO:0000155">
    <property type="term" value="F:phosphorelay sensor kinase activity"/>
    <property type="evidence" value="ECO:0007669"/>
    <property type="project" value="InterPro"/>
</dbReference>
<dbReference type="PROSITE" id="PS50109">
    <property type="entry name" value="HIS_KIN"/>
    <property type="match status" value="1"/>
</dbReference>
<dbReference type="SUPFAM" id="SSF55874">
    <property type="entry name" value="ATPase domain of HSP90 chaperone/DNA topoisomerase II/histidine kinase"/>
    <property type="match status" value="1"/>
</dbReference>
<dbReference type="InterPro" id="IPR003594">
    <property type="entry name" value="HATPase_dom"/>
</dbReference>
<gene>
    <name evidence="15" type="ORF">SAMN04488071_2236</name>
</gene>
<dbReference type="SMART" id="SM00388">
    <property type="entry name" value="HisKA"/>
    <property type="match status" value="1"/>
</dbReference>
<evidence type="ECO:0000313" key="15">
    <source>
        <dbReference type="EMBL" id="SDE18808.1"/>
    </source>
</evidence>
<evidence type="ECO:0000256" key="12">
    <source>
        <dbReference type="SAM" id="Coils"/>
    </source>
</evidence>
<evidence type="ECO:0000256" key="2">
    <source>
        <dbReference type="ARBA" id="ARBA00004370"/>
    </source>
</evidence>
<dbReference type="OrthoDB" id="315417at2"/>
<dbReference type="Gene3D" id="1.10.287.130">
    <property type="match status" value="1"/>
</dbReference>
<dbReference type="CDD" id="cd16922">
    <property type="entry name" value="HATPase_EvgS-ArcB-TorS-like"/>
    <property type="match status" value="1"/>
</dbReference>
<evidence type="ECO:0000256" key="8">
    <source>
        <dbReference type="ARBA" id="ARBA00022840"/>
    </source>
</evidence>
<evidence type="ECO:0000256" key="3">
    <source>
        <dbReference type="ARBA" id="ARBA00012438"/>
    </source>
</evidence>
<proteinExistence type="predicted"/>
<evidence type="ECO:0000256" key="10">
    <source>
        <dbReference type="ARBA" id="ARBA00023136"/>
    </source>
</evidence>
<dbReference type="GO" id="GO:0016020">
    <property type="term" value="C:membrane"/>
    <property type="evidence" value="ECO:0007669"/>
    <property type="project" value="UniProtKB-SubCell"/>
</dbReference>
<dbReference type="InterPro" id="IPR005467">
    <property type="entry name" value="His_kinase_dom"/>
</dbReference>
<organism evidence="15 16">
    <name type="scientific">Kordiimonas lacus</name>
    <dbReference type="NCBI Taxonomy" id="637679"/>
    <lineage>
        <taxon>Bacteria</taxon>
        <taxon>Pseudomonadati</taxon>
        <taxon>Pseudomonadota</taxon>
        <taxon>Alphaproteobacteria</taxon>
        <taxon>Kordiimonadales</taxon>
        <taxon>Kordiimonadaceae</taxon>
        <taxon>Kordiimonas</taxon>
    </lineage>
</organism>
<evidence type="ECO:0000256" key="5">
    <source>
        <dbReference type="ARBA" id="ARBA00022679"/>
    </source>
</evidence>
<feature type="transmembrane region" description="Helical" evidence="13">
    <location>
        <begin position="312"/>
        <end position="334"/>
    </location>
</feature>
<dbReference type="Pfam" id="PF02518">
    <property type="entry name" value="HATPase_c"/>
    <property type="match status" value="1"/>
</dbReference>
<dbReference type="EMBL" id="FNAK01000005">
    <property type="protein sequence ID" value="SDE18808.1"/>
    <property type="molecule type" value="Genomic_DNA"/>
</dbReference>
<keyword evidence="11" id="KW-0131">Cell cycle</keyword>
<dbReference type="CDD" id="cd00082">
    <property type="entry name" value="HisKA"/>
    <property type="match status" value="1"/>
</dbReference>
<keyword evidence="9" id="KW-0902">Two-component regulatory system</keyword>
<evidence type="ECO:0000313" key="16">
    <source>
        <dbReference type="Proteomes" id="UP000183685"/>
    </source>
</evidence>
<evidence type="ECO:0000259" key="14">
    <source>
        <dbReference type="PROSITE" id="PS50109"/>
    </source>
</evidence>
<dbReference type="STRING" id="637679.GCA_001550055_03402"/>
<feature type="domain" description="Histidine kinase" evidence="14">
    <location>
        <begin position="395"/>
        <end position="620"/>
    </location>
</feature>
<reference evidence="15 16" key="1">
    <citation type="submission" date="2016-10" db="EMBL/GenBank/DDBJ databases">
        <authorList>
            <person name="de Groot N.N."/>
        </authorList>
    </citation>
    <scope>NUCLEOTIDE SEQUENCE [LARGE SCALE GENOMIC DNA]</scope>
    <source>
        <strain evidence="15 16">CGMCC 1.9109</strain>
    </source>
</reference>
<keyword evidence="4" id="KW-0597">Phosphoprotein</keyword>
<comment type="subcellular location">
    <subcellularLocation>
        <location evidence="2">Membrane</location>
    </subcellularLocation>
</comment>
<dbReference type="FunFam" id="3.30.565.10:FF:000010">
    <property type="entry name" value="Sensor histidine kinase RcsC"/>
    <property type="match status" value="1"/>
</dbReference>
<feature type="coiled-coil region" evidence="12">
    <location>
        <begin position="351"/>
        <end position="388"/>
    </location>
</feature>
<keyword evidence="10 13" id="KW-0472">Membrane</keyword>
<keyword evidence="16" id="KW-1185">Reference proteome</keyword>
<evidence type="ECO:0000256" key="9">
    <source>
        <dbReference type="ARBA" id="ARBA00023012"/>
    </source>
</evidence>
<dbReference type="Proteomes" id="UP000183685">
    <property type="component" value="Unassembled WGS sequence"/>
</dbReference>
<evidence type="ECO:0000256" key="7">
    <source>
        <dbReference type="ARBA" id="ARBA00022777"/>
    </source>
</evidence>